<dbReference type="SUPFAM" id="SSF52096">
    <property type="entry name" value="ClpP/crotonase"/>
    <property type="match status" value="1"/>
</dbReference>
<keyword evidence="2" id="KW-1185">Reference proteome</keyword>
<evidence type="ECO:0000313" key="1">
    <source>
        <dbReference type="EMBL" id="ACG78959.1"/>
    </source>
</evidence>
<dbReference type="STRING" id="450851.PHZ_c2550"/>
<dbReference type="InterPro" id="IPR001753">
    <property type="entry name" value="Enoyl-CoA_hydra/iso"/>
</dbReference>
<dbReference type="CDD" id="cd06558">
    <property type="entry name" value="crotonase-like"/>
    <property type="match status" value="1"/>
</dbReference>
<sequence>MSDTVLVSREEGVAIVTLNRPEHLNAMTSELMDRLPEVVAELARDPQVGCVVLTGAGRGFCAGGDLKSRQAELDAQAGLSDAERAAHNMPVNMESVLKAREEAARLLHDMAKPTIAMVNGPCAGAGFSLAGACDMRLAAETAFFTSAFTRAGLSGDFGGTYFWTKILGTAKARELYFLSERIDAQTALAWGMVNRVYPDAELRERTLEIAKRIAGGPRWAYGNAKRNLNAAEDSSLDRVLLSEAITMGISARTTREMGFLPSTVLAKR</sequence>
<dbReference type="KEGG" id="pzu:PHZ_c2550"/>
<dbReference type="EMBL" id="CP000747">
    <property type="protein sequence ID" value="ACG78959.1"/>
    <property type="molecule type" value="Genomic_DNA"/>
</dbReference>
<dbReference type="PANTHER" id="PTHR11941:SF133">
    <property type="entry name" value="1,2-EPOXYPHENYLACETYL-COA ISOMERASE"/>
    <property type="match status" value="1"/>
</dbReference>
<reference evidence="1 2" key="1">
    <citation type="journal article" date="2008" name="BMC Genomics">
        <title>Complete genome of Phenylobacterium zucineum - a novel facultative intracellular bacterium isolated from human erythroleukemia cell line K562.</title>
        <authorList>
            <person name="Luo Y."/>
            <person name="Xu X."/>
            <person name="Ding Z."/>
            <person name="Liu Z."/>
            <person name="Zhang B."/>
            <person name="Yan Z."/>
            <person name="Sun J."/>
            <person name="Hu S."/>
            <person name="Hu X."/>
        </authorList>
    </citation>
    <scope>NUCLEOTIDE SEQUENCE [LARGE SCALE GENOMIC DNA]</scope>
    <source>
        <strain evidence="1 2">HLK1</strain>
    </source>
</reference>
<dbReference type="AlphaFoldDB" id="B4RH11"/>
<keyword evidence="1" id="KW-0413">Isomerase</keyword>
<dbReference type="InterPro" id="IPR029045">
    <property type="entry name" value="ClpP/crotonase-like_dom_sf"/>
</dbReference>
<dbReference type="Gene3D" id="3.90.226.10">
    <property type="entry name" value="2-enoyl-CoA Hydratase, Chain A, domain 1"/>
    <property type="match status" value="1"/>
</dbReference>
<dbReference type="GO" id="GO:0006635">
    <property type="term" value="P:fatty acid beta-oxidation"/>
    <property type="evidence" value="ECO:0007669"/>
    <property type="project" value="TreeGrafter"/>
</dbReference>
<dbReference type="GO" id="GO:0016853">
    <property type="term" value="F:isomerase activity"/>
    <property type="evidence" value="ECO:0007669"/>
    <property type="project" value="UniProtKB-KW"/>
</dbReference>
<dbReference type="OrthoDB" id="5730382at2"/>
<evidence type="ECO:0000313" key="2">
    <source>
        <dbReference type="Proteomes" id="UP000001868"/>
    </source>
</evidence>
<gene>
    <name evidence="1" type="ordered locus">PHZ_c2550</name>
</gene>
<dbReference type="PANTHER" id="PTHR11941">
    <property type="entry name" value="ENOYL-COA HYDRATASE-RELATED"/>
    <property type="match status" value="1"/>
</dbReference>
<accession>B4RH11</accession>
<dbReference type="RefSeq" id="WP_012523097.1">
    <property type="nucleotide sequence ID" value="NC_011144.1"/>
</dbReference>
<name>B4RH11_PHEZH</name>
<organism evidence="1 2">
    <name type="scientific">Phenylobacterium zucineum (strain HLK1)</name>
    <dbReference type="NCBI Taxonomy" id="450851"/>
    <lineage>
        <taxon>Bacteria</taxon>
        <taxon>Pseudomonadati</taxon>
        <taxon>Pseudomonadota</taxon>
        <taxon>Alphaproteobacteria</taxon>
        <taxon>Caulobacterales</taxon>
        <taxon>Caulobacteraceae</taxon>
        <taxon>Phenylobacterium</taxon>
    </lineage>
</organism>
<dbReference type="Pfam" id="PF00378">
    <property type="entry name" value="ECH_1"/>
    <property type="match status" value="1"/>
</dbReference>
<dbReference type="eggNOG" id="COG1024">
    <property type="taxonomic scope" value="Bacteria"/>
</dbReference>
<dbReference type="HOGENOM" id="CLU_009834_7_2_5"/>
<dbReference type="Proteomes" id="UP000001868">
    <property type="component" value="Chromosome"/>
</dbReference>
<proteinExistence type="predicted"/>
<protein>
    <submittedName>
        <fullName evidence="1">Enoyl-CoA hydratase/isomerase</fullName>
    </submittedName>
</protein>